<dbReference type="Proteomes" id="UP001370348">
    <property type="component" value="Chromosome"/>
</dbReference>
<feature type="compositionally biased region" description="Polar residues" evidence="1">
    <location>
        <begin position="157"/>
        <end position="167"/>
    </location>
</feature>
<keyword evidence="3" id="KW-1185">Reference proteome</keyword>
<dbReference type="RefSeq" id="WP_394825884.1">
    <property type="nucleotide sequence ID" value="NZ_CP089984.1"/>
</dbReference>
<name>A0ABZ2M106_9BACT</name>
<evidence type="ECO:0000256" key="1">
    <source>
        <dbReference type="SAM" id="MobiDB-lite"/>
    </source>
</evidence>
<accession>A0ABZ2M106</accession>
<feature type="region of interest" description="Disordered" evidence="1">
    <location>
        <begin position="140"/>
        <end position="170"/>
    </location>
</feature>
<evidence type="ECO:0000313" key="2">
    <source>
        <dbReference type="EMBL" id="WXB16255.1"/>
    </source>
</evidence>
<reference evidence="2 3" key="1">
    <citation type="submission" date="2021-12" db="EMBL/GenBank/DDBJ databases">
        <title>Discovery of the Pendulisporaceae a myxobacterial family with distinct sporulation behavior and unique specialized metabolism.</title>
        <authorList>
            <person name="Garcia R."/>
            <person name="Popoff A."/>
            <person name="Bader C.D."/>
            <person name="Loehr J."/>
            <person name="Walesch S."/>
            <person name="Walt C."/>
            <person name="Boldt J."/>
            <person name="Bunk B."/>
            <person name="Haeckl F.J.F.P.J."/>
            <person name="Gunesch A.P."/>
            <person name="Birkelbach J."/>
            <person name="Nuebel U."/>
            <person name="Pietschmann T."/>
            <person name="Bach T."/>
            <person name="Mueller R."/>
        </authorList>
    </citation>
    <scope>NUCLEOTIDE SEQUENCE [LARGE SCALE GENOMIC DNA]</scope>
    <source>
        <strain evidence="2 3">MSr11954</strain>
    </source>
</reference>
<proteinExistence type="predicted"/>
<dbReference type="EMBL" id="CP089984">
    <property type="protein sequence ID" value="WXB16255.1"/>
    <property type="molecule type" value="Genomic_DNA"/>
</dbReference>
<evidence type="ECO:0000313" key="3">
    <source>
        <dbReference type="Proteomes" id="UP001370348"/>
    </source>
</evidence>
<organism evidence="2 3">
    <name type="scientific">Pendulispora albinea</name>
    <dbReference type="NCBI Taxonomy" id="2741071"/>
    <lineage>
        <taxon>Bacteria</taxon>
        <taxon>Pseudomonadati</taxon>
        <taxon>Myxococcota</taxon>
        <taxon>Myxococcia</taxon>
        <taxon>Myxococcales</taxon>
        <taxon>Sorangiineae</taxon>
        <taxon>Pendulisporaceae</taxon>
        <taxon>Pendulispora</taxon>
    </lineage>
</organism>
<gene>
    <name evidence="2" type="ORF">LZC94_03030</name>
</gene>
<protein>
    <submittedName>
        <fullName evidence="2">Uncharacterized protein</fullName>
    </submittedName>
</protein>
<sequence>MTCFTACVVAACSGTSSDDGTTATVDDPLVTEASDETRSALGVALWGVRIDPMDGTAVVRGYNGSNESLVELRQKSEDGAGMDTVSSVSVTGWGSHARMKVKTDRAPTADSPDVATLNVAVLENSFAANPKARQVVEQFEKDTRARPPHARAPGGKTAQSNHANSLVGSADGSLLNPGDASLLTGSCIELSSPCAKGLGTMVSAGAGSAARCGTLTKDTTIQLTCAGDTSCSAPAGSSVSSGAQECAIAATAAAESGSDMAQECQGQCGIVTAALPRLGRCSCQHRDVFTSGGQSCLTLRTSGVCSGPYTGVGLNAATCQAAARAAAPLQCQGCLGHCLFRR</sequence>